<reference evidence="12" key="1">
    <citation type="submission" date="2016-10" db="EMBL/GenBank/DDBJ databases">
        <authorList>
            <person name="Varghese N."/>
            <person name="Submissions S."/>
        </authorList>
    </citation>
    <scope>NUCLEOTIDE SEQUENCE [LARGE SCALE GENOMIC DNA]</scope>
    <source>
        <strain evidence="12">DC30,IBRC 10041,KCTC 4046</strain>
    </source>
</reference>
<dbReference type="Pfam" id="PF02770">
    <property type="entry name" value="Acyl-CoA_dh_M"/>
    <property type="match status" value="1"/>
</dbReference>
<dbReference type="PIRSF" id="PIRSF016578">
    <property type="entry name" value="HsaA"/>
    <property type="match status" value="1"/>
</dbReference>
<evidence type="ECO:0000256" key="4">
    <source>
        <dbReference type="ARBA" id="ARBA00022827"/>
    </source>
</evidence>
<keyword evidence="3 6" id="KW-0285">Flavoprotein</keyword>
<dbReference type="InterPro" id="IPR037069">
    <property type="entry name" value="AcylCoA_DH/ox_N_sf"/>
</dbReference>
<accession>A0A1H3JJ54</accession>
<evidence type="ECO:0000256" key="1">
    <source>
        <dbReference type="ARBA" id="ARBA00001974"/>
    </source>
</evidence>
<dbReference type="PANTHER" id="PTHR43884:SF12">
    <property type="entry name" value="ISOVALERYL-COA DEHYDROGENASE, MITOCHONDRIAL-RELATED"/>
    <property type="match status" value="1"/>
</dbReference>
<dbReference type="GO" id="GO:0050660">
    <property type="term" value="F:flavin adenine dinucleotide binding"/>
    <property type="evidence" value="ECO:0007669"/>
    <property type="project" value="InterPro"/>
</dbReference>
<dbReference type="GO" id="GO:0003995">
    <property type="term" value="F:acyl-CoA dehydrogenase activity"/>
    <property type="evidence" value="ECO:0007669"/>
    <property type="project" value="InterPro"/>
</dbReference>
<protein>
    <submittedName>
        <fullName evidence="11">Acyl-CoA dehydrogenase</fullName>
    </submittedName>
</protein>
<dbReference type="Proteomes" id="UP000199079">
    <property type="component" value="Unassembled WGS sequence"/>
</dbReference>
<feature type="compositionally biased region" description="Basic and acidic residues" evidence="7">
    <location>
        <begin position="363"/>
        <end position="388"/>
    </location>
</feature>
<dbReference type="Pfam" id="PF00441">
    <property type="entry name" value="Acyl-CoA_dh_1"/>
    <property type="match status" value="1"/>
</dbReference>
<dbReference type="Gene3D" id="1.20.140.10">
    <property type="entry name" value="Butyryl-CoA Dehydrogenase, subunit A, domain 3"/>
    <property type="match status" value="1"/>
</dbReference>
<dbReference type="PROSITE" id="PS00072">
    <property type="entry name" value="ACYL_COA_DH_1"/>
    <property type="match status" value="1"/>
</dbReference>
<evidence type="ECO:0000259" key="9">
    <source>
        <dbReference type="Pfam" id="PF02770"/>
    </source>
</evidence>
<keyword evidence="4 6" id="KW-0274">FAD</keyword>
<evidence type="ECO:0000259" key="10">
    <source>
        <dbReference type="Pfam" id="PF02771"/>
    </source>
</evidence>
<feature type="region of interest" description="Disordered" evidence="7">
    <location>
        <begin position="360"/>
        <end position="388"/>
    </location>
</feature>
<dbReference type="SUPFAM" id="SSF56645">
    <property type="entry name" value="Acyl-CoA dehydrogenase NM domain-like"/>
    <property type="match status" value="1"/>
</dbReference>
<evidence type="ECO:0000256" key="2">
    <source>
        <dbReference type="ARBA" id="ARBA00009347"/>
    </source>
</evidence>
<gene>
    <name evidence="11" type="ORF">SAMN05216564_10519</name>
</gene>
<dbReference type="Gene3D" id="2.40.110.10">
    <property type="entry name" value="Butyryl-CoA Dehydrogenase, subunit A, domain 2"/>
    <property type="match status" value="1"/>
</dbReference>
<keyword evidence="5 6" id="KW-0560">Oxidoreductase</keyword>
<evidence type="ECO:0000256" key="3">
    <source>
        <dbReference type="ARBA" id="ARBA00022630"/>
    </source>
</evidence>
<feature type="domain" description="Acyl-CoA dehydrogenase/oxidase N-terminal" evidence="10">
    <location>
        <begin position="6"/>
        <end position="115"/>
    </location>
</feature>
<evidence type="ECO:0000256" key="5">
    <source>
        <dbReference type="ARBA" id="ARBA00023002"/>
    </source>
</evidence>
<evidence type="ECO:0000313" key="12">
    <source>
        <dbReference type="Proteomes" id="UP000199079"/>
    </source>
</evidence>
<dbReference type="InterPro" id="IPR046373">
    <property type="entry name" value="Acyl-CoA_Oxase/DH_mid-dom_sf"/>
</dbReference>
<dbReference type="InterPro" id="IPR006089">
    <property type="entry name" value="Acyl-CoA_DH_CS"/>
</dbReference>
<feature type="domain" description="Acyl-CoA oxidase/dehydrogenase middle" evidence="9">
    <location>
        <begin position="121"/>
        <end position="215"/>
    </location>
</feature>
<name>A0A1H3JJ54_9EURY</name>
<dbReference type="InterPro" id="IPR013786">
    <property type="entry name" value="AcylCoA_DH/ox_N"/>
</dbReference>
<dbReference type="PROSITE" id="PS00073">
    <property type="entry name" value="ACYL_COA_DH_2"/>
    <property type="match status" value="1"/>
</dbReference>
<evidence type="ECO:0000256" key="6">
    <source>
        <dbReference type="RuleBase" id="RU362125"/>
    </source>
</evidence>
<dbReference type="SUPFAM" id="SSF47203">
    <property type="entry name" value="Acyl-CoA dehydrogenase C-terminal domain-like"/>
    <property type="match status" value="1"/>
</dbReference>
<comment type="similarity">
    <text evidence="2 6">Belongs to the acyl-CoA dehydrogenase family.</text>
</comment>
<dbReference type="InterPro" id="IPR006091">
    <property type="entry name" value="Acyl-CoA_Oxase/DH_mid-dom"/>
</dbReference>
<dbReference type="FunFam" id="1.20.140.10:FF:000001">
    <property type="entry name" value="Acyl-CoA dehydrogenase"/>
    <property type="match status" value="1"/>
</dbReference>
<evidence type="ECO:0000313" key="11">
    <source>
        <dbReference type="EMBL" id="SDY39545.1"/>
    </source>
</evidence>
<dbReference type="EMBL" id="FNPC01000005">
    <property type="protein sequence ID" value="SDY39545.1"/>
    <property type="molecule type" value="Genomic_DNA"/>
</dbReference>
<dbReference type="PANTHER" id="PTHR43884">
    <property type="entry name" value="ACYL-COA DEHYDROGENASE"/>
    <property type="match status" value="1"/>
</dbReference>
<sequence>MKFQLTEEQRRLRDEVRRYAQDVIKPQAIELDHAEEHPTEILSDLSDRGYTGLTLPEEYGGMGEGMLELAIITEELSAVLMPVASALALHLGVAEAIQRFGTTEQRDTYLPSMATYDTVGALGLSEENAGSDKSGIETTAEREGDEWVLNGHKQWITNFLHADYVLTYAKTGPEREGPHNITAFLVPTDEFDVQETWDTFGARTVKSPRATLSDVRVPDQQRIGAVGEAYVQRKNLQTGVNVPARGVGIARAALDDTVAYTSQREQFDHSIGDFQGVKWTVGEMAQRVDTARLLTLRAADRADRGHDTAREFSMAKVLATQAAVDNANEAMQLHGGIGYTTETHVERYLRDARLLTIAGGPNEGHKDTVGDEVYAEHPRGASDHDRDI</sequence>
<keyword evidence="12" id="KW-1185">Reference proteome</keyword>
<proteinExistence type="inferred from homology"/>
<dbReference type="Gene3D" id="1.10.540.10">
    <property type="entry name" value="Acyl-CoA dehydrogenase/oxidase, N-terminal domain"/>
    <property type="match status" value="1"/>
</dbReference>
<dbReference type="InterPro" id="IPR036250">
    <property type="entry name" value="AcylCo_DH-like_C"/>
</dbReference>
<dbReference type="OrthoDB" id="275197at2157"/>
<dbReference type="Pfam" id="PF02771">
    <property type="entry name" value="Acyl-CoA_dh_N"/>
    <property type="match status" value="1"/>
</dbReference>
<dbReference type="AlphaFoldDB" id="A0A1H3JJ54"/>
<feature type="domain" description="Acyl-CoA dehydrogenase/oxidase C-terminal" evidence="8">
    <location>
        <begin position="242"/>
        <end position="372"/>
    </location>
</feature>
<comment type="cofactor">
    <cofactor evidence="1 6">
        <name>FAD</name>
        <dbReference type="ChEBI" id="CHEBI:57692"/>
    </cofactor>
</comment>
<evidence type="ECO:0000256" key="7">
    <source>
        <dbReference type="SAM" id="MobiDB-lite"/>
    </source>
</evidence>
<dbReference type="InterPro" id="IPR009100">
    <property type="entry name" value="AcylCoA_DH/oxidase_NM_dom_sf"/>
</dbReference>
<dbReference type="InterPro" id="IPR009075">
    <property type="entry name" value="AcylCo_DH/oxidase_C"/>
</dbReference>
<organism evidence="11 12">
    <name type="scientific">Halopenitus persicus</name>
    <dbReference type="NCBI Taxonomy" id="1048396"/>
    <lineage>
        <taxon>Archaea</taxon>
        <taxon>Methanobacteriati</taxon>
        <taxon>Methanobacteriota</taxon>
        <taxon>Stenosarchaea group</taxon>
        <taxon>Halobacteria</taxon>
        <taxon>Halobacteriales</taxon>
        <taxon>Haloferacaceae</taxon>
        <taxon>Halopenitus</taxon>
    </lineage>
</organism>
<dbReference type="FunFam" id="1.10.540.10:FF:000026">
    <property type="entry name" value="Acyl-CoA dehydrogenase medium chain"/>
    <property type="match status" value="1"/>
</dbReference>
<evidence type="ECO:0000259" key="8">
    <source>
        <dbReference type="Pfam" id="PF00441"/>
    </source>
</evidence>
<dbReference type="RefSeq" id="WP_092732561.1">
    <property type="nucleotide sequence ID" value="NZ_FNPC01000005.1"/>
</dbReference>